<accession>A0A8T0HQF6</accession>
<comment type="caution">
    <text evidence="1">The sequence shown here is derived from an EMBL/GenBank/DDBJ whole genome shotgun (WGS) entry which is preliminary data.</text>
</comment>
<evidence type="ECO:0000313" key="2">
    <source>
        <dbReference type="Proteomes" id="UP000822688"/>
    </source>
</evidence>
<evidence type="ECO:0000313" key="1">
    <source>
        <dbReference type="EMBL" id="KAG0573200.1"/>
    </source>
</evidence>
<dbReference type="AlphaFoldDB" id="A0A8T0HQF6"/>
<name>A0A8T0HQF6_CERPU</name>
<gene>
    <name evidence="1" type="ORF">KC19_VG157300</name>
</gene>
<sequence length="58" mass="6731">MTVSVQAVLSIRHKNYASETIWQDCRVGGKNLWQNISDKHKLESLIYAGCRIRHYPSQ</sequence>
<keyword evidence="2" id="KW-1185">Reference proteome</keyword>
<organism evidence="1 2">
    <name type="scientific">Ceratodon purpureus</name>
    <name type="common">Fire moss</name>
    <name type="synonym">Dicranum purpureum</name>
    <dbReference type="NCBI Taxonomy" id="3225"/>
    <lineage>
        <taxon>Eukaryota</taxon>
        <taxon>Viridiplantae</taxon>
        <taxon>Streptophyta</taxon>
        <taxon>Embryophyta</taxon>
        <taxon>Bryophyta</taxon>
        <taxon>Bryophytina</taxon>
        <taxon>Bryopsida</taxon>
        <taxon>Dicranidae</taxon>
        <taxon>Pseudoditrichales</taxon>
        <taxon>Ditrichaceae</taxon>
        <taxon>Ceratodon</taxon>
    </lineage>
</organism>
<dbReference type="EMBL" id="CM026426">
    <property type="protein sequence ID" value="KAG0573200.1"/>
    <property type="molecule type" value="Genomic_DNA"/>
</dbReference>
<protein>
    <submittedName>
        <fullName evidence="1">Uncharacterized protein</fullName>
    </submittedName>
</protein>
<reference evidence="1" key="1">
    <citation type="submission" date="2020-06" db="EMBL/GenBank/DDBJ databases">
        <title>WGS assembly of Ceratodon purpureus strain R40.</title>
        <authorList>
            <person name="Carey S.B."/>
            <person name="Jenkins J."/>
            <person name="Shu S."/>
            <person name="Lovell J.T."/>
            <person name="Sreedasyam A."/>
            <person name="Maumus F."/>
            <person name="Tiley G.P."/>
            <person name="Fernandez-Pozo N."/>
            <person name="Barry K."/>
            <person name="Chen C."/>
            <person name="Wang M."/>
            <person name="Lipzen A."/>
            <person name="Daum C."/>
            <person name="Saski C.A."/>
            <person name="Payton A.C."/>
            <person name="Mcbreen J.C."/>
            <person name="Conrad R.E."/>
            <person name="Kollar L.M."/>
            <person name="Olsson S."/>
            <person name="Huttunen S."/>
            <person name="Landis J.B."/>
            <person name="Wickett N.J."/>
            <person name="Johnson M.G."/>
            <person name="Rensing S.A."/>
            <person name="Grimwood J."/>
            <person name="Schmutz J."/>
            <person name="Mcdaniel S.F."/>
        </authorList>
    </citation>
    <scope>NUCLEOTIDE SEQUENCE</scope>
    <source>
        <strain evidence="1">R40</strain>
    </source>
</reference>
<dbReference type="Proteomes" id="UP000822688">
    <property type="component" value="Chromosome V"/>
</dbReference>
<proteinExistence type="predicted"/>